<protein>
    <recommendedName>
        <fullName evidence="3">DUF732 domain-containing protein</fullName>
    </recommendedName>
</protein>
<organism evidence="1 2">
    <name type="scientific">Richelia sinica FACHB-800</name>
    <dbReference type="NCBI Taxonomy" id="1357546"/>
    <lineage>
        <taxon>Bacteria</taxon>
        <taxon>Bacillati</taxon>
        <taxon>Cyanobacteriota</taxon>
        <taxon>Cyanophyceae</taxon>
        <taxon>Nostocales</taxon>
        <taxon>Nostocaceae</taxon>
        <taxon>Richelia</taxon>
    </lineage>
</organism>
<evidence type="ECO:0000313" key="1">
    <source>
        <dbReference type="EMBL" id="QXE26350.1"/>
    </source>
</evidence>
<gene>
    <name evidence="1" type="ORF">B6N60_05081</name>
</gene>
<name>A0A975TCQ5_9NOST</name>
<dbReference type="AlphaFoldDB" id="A0A975TCQ5"/>
<accession>A0A975TCQ5</accession>
<proteinExistence type="predicted"/>
<evidence type="ECO:0008006" key="3">
    <source>
        <dbReference type="Google" id="ProtNLM"/>
    </source>
</evidence>
<evidence type="ECO:0000313" key="2">
    <source>
        <dbReference type="Proteomes" id="UP000683511"/>
    </source>
</evidence>
<sequence>MPQAALSESGNSTANAARDFLCYMQRSDGQVINLTKLCGIKKNPVLKSTISSTDQQFLQQYKFFLKKRLGGSPLISSALSQAESSPENVVKRARGICGVIQSRDSANLDAISRNIDADLMNTMAVEYYCPELDD</sequence>
<dbReference type="Proteomes" id="UP000683511">
    <property type="component" value="Chromosome"/>
</dbReference>
<reference evidence="1" key="1">
    <citation type="submission" date="2017-04" db="EMBL/GenBank/DDBJ databases">
        <title>Genome deletions in a multicellular cyanobacterial endosymbiont for morphological adaptation in marine diatoms.</title>
        <authorList>
            <person name="Wang Y."/>
            <person name="Gao H."/>
            <person name="Li R."/>
            <person name="Xu X."/>
        </authorList>
    </citation>
    <scope>NUCLEOTIDE SEQUENCE</scope>
    <source>
        <strain evidence="1">FACHB 800</strain>
    </source>
</reference>
<dbReference type="KEGG" id="rsin:B6N60_05081"/>
<keyword evidence="2" id="KW-1185">Reference proteome</keyword>
<dbReference type="EMBL" id="CP021056">
    <property type="protein sequence ID" value="QXE26350.1"/>
    <property type="molecule type" value="Genomic_DNA"/>
</dbReference>